<evidence type="ECO:0000256" key="5">
    <source>
        <dbReference type="ARBA" id="ARBA00022741"/>
    </source>
</evidence>
<feature type="domain" description="ABC transporter" evidence="11">
    <location>
        <begin position="342"/>
        <end position="588"/>
    </location>
</feature>
<feature type="region of interest" description="Disordered" evidence="9">
    <location>
        <begin position="309"/>
        <end position="339"/>
    </location>
</feature>
<dbReference type="GO" id="GO:0005524">
    <property type="term" value="F:ATP binding"/>
    <property type="evidence" value="ECO:0007669"/>
    <property type="project" value="UniProtKB-KW"/>
</dbReference>
<keyword evidence="3" id="KW-1003">Cell membrane</keyword>
<feature type="transmembrane region" description="Helical" evidence="10">
    <location>
        <begin position="245"/>
        <end position="273"/>
    </location>
</feature>
<dbReference type="EMBL" id="JBHSXS010000002">
    <property type="protein sequence ID" value="MFC6879321.1"/>
    <property type="molecule type" value="Genomic_DNA"/>
</dbReference>
<evidence type="ECO:0000259" key="11">
    <source>
        <dbReference type="PROSITE" id="PS50893"/>
    </source>
</evidence>
<dbReference type="InterPro" id="IPR003593">
    <property type="entry name" value="AAA+_ATPase"/>
</dbReference>
<evidence type="ECO:0000313" key="12">
    <source>
        <dbReference type="EMBL" id="MFC6879321.1"/>
    </source>
</evidence>
<comment type="caution">
    <text evidence="12">The sequence shown here is derived from an EMBL/GenBank/DDBJ whole genome shotgun (WGS) entry which is preliminary data.</text>
</comment>
<feature type="transmembrane region" description="Helical" evidence="10">
    <location>
        <begin position="210"/>
        <end position="233"/>
    </location>
</feature>
<comment type="subcellular location">
    <subcellularLocation>
        <location evidence="1">Cell membrane</location>
        <topology evidence="1">Multi-pass membrane protein</topology>
    </subcellularLocation>
</comment>
<feature type="transmembrane region" description="Helical" evidence="10">
    <location>
        <begin position="117"/>
        <end position="135"/>
    </location>
</feature>
<dbReference type="SUPFAM" id="SSF52540">
    <property type="entry name" value="P-loop containing nucleoside triphosphate hydrolases"/>
    <property type="match status" value="1"/>
</dbReference>
<dbReference type="Pfam" id="PF12399">
    <property type="entry name" value="BCA_ABC_TP_C"/>
    <property type="match status" value="1"/>
</dbReference>
<dbReference type="Pfam" id="PF00005">
    <property type="entry name" value="ABC_tran"/>
    <property type="match status" value="1"/>
</dbReference>
<evidence type="ECO:0000256" key="2">
    <source>
        <dbReference type="ARBA" id="ARBA00022448"/>
    </source>
</evidence>
<keyword evidence="8 10" id="KW-0472">Membrane</keyword>
<keyword evidence="5" id="KW-0547">Nucleotide-binding</keyword>
<dbReference type="PROSITE" id="PS50893">
    <property type="entry name" value="ABC_TRANSPORTER_2"/>
    <property type="match status" value="1"/>
</dbReference>
<dbReference type="InterPro" id="IPR051120">
    <property type="entry name" value="ABC_AA/LPS_Transport"/>
</dbReference>
<evidence type="ECO:0000256" key="6">
    <source>
        <dbReference type="ARBA" id="ARBA00022840"/>
    </source>
</evidence>
<feature type="transmembrane region" description="Helical" evidence="10">
    <location>
        <begin position="90"/>
        <end position="110"/>
    </location>
</feature>
<gene>
    <name evidence="12" type="ORF">ACFQKB_06030</name>
</gene>
<evidence type="ECO:0000256" key="4">
    <source>
        <dbReference type="ARBA" id="ARBA00022692"/>
    </source>
</evidence>
<evidence type="ECO:0000256" key="7">
    <source>
        <dbReference type="ARBA" id="ARBA00022989"/>
    </source>
</evidence>
<keyword evidence="2" id="KW-0813">Transport</keyword>
<proteinExistence type="predicted"/>
<keyword evidence="7 10" id="KW-1133">Transmembrane helix</keyword>
<dbReference type="InterPro" id="IPR017871">
    <property type="entry name" value="ABC_transporter-like_CS"/>
</dbReference>
<evidence type="ECO:0000256" key="1">
    <source>
        <dbReference type="ARBA" id="ARBA00004651"/>
    </source>
</evidence>
<accession>A0ABW2CFG9</accession>
<feature type="transmembrane region" description="Helical" evidence="10">
    <location>
        <begin position="12"/>
        <end position="30"/>
    </location>
</feature>
<keyword evidence="6 12" id="KW-0067">ATP-binding</keyword>
<feature type="transmembrane region" description="Helical" evidence="10">
    <location>
        <begin position="36"/>
        <end position="57"/>
    </location>
</feature>
<evidence type="ECO:0000256" key="9">
    <source>
        <dbReference type="SAM" id="MobiDB-lite"/>
    </source>
</evidence>
<dbReference type="CDD" id="cd03219">
    <property type="entry name" value="ABC_Mj1267_LivG_branched"/>
    <property type="match status" value="1"/>
</dbReference>
<evidence type="ECO:0000256" key="3">
    <source>
        <dbReference type="ARBA" id="ARBA00022475"/>
    </source>
</evidence>
<organism evidence="12 13">
    <name type="scientific">Actinomadura yumaensis</name>
    <dbReference type="NCBI Taxonomy" id="111807"/>
    <lineage>
        <taxon>Bacteria</taxon>
        <taxon>Bacillati</taxon>
        <taxon>Actinomycetota</taxon>
        <taxon>Actinomycetes</taxon>
        <taxon>Streptosporangiales</taxon>
        <taxon>Thermomonosporaceae</taxon>
        <taxon>Actinomadura</taxon>
    </lineage>
</organism>
<evidence type="ECO:0000256" key="10">
    <source>
        <dbReference type="SAM" id="Phobius"/>
    </source>
</evidence>
<dbReference type="PANTHER" id="PTHR45772:SF7">
    <property type="entry name" value="AMINO ACID ABC TRANSPORTER ATP-BINDING PROTEIN"/>
    <property type="match status" value="1"/>
</dbReference>
<dbReference type="SMART" id="SM00382">
    <property type="entry name" value="AAA"/>
    <property type="match status" value="1"/>
</dbReference>
<dbReference type="InterPro" id="IPR003439">
    <property type="entry name" value="ABC_transporter-like_ATP-bd"/>
</dbReference>
<dbReference type="InterPro" id="IPR027417">
    <property type="entry name" value="P-loop_NTPase"/>
</dbReference>
<name>A0ABW2CFG9_9ACTN</name>
<evidence type="ECO:0000256" key="8">
    <source>
        <dbReference type="ARBA" id="ARBA00023136"/>
    </source>
</evidence>
<dbReference type="PANTHER" id="PTHR45772">
    <property type="entry name" value="CONSERVED COMPONENT OF ABC TRANSPORTER FOR NATURAL AMINO ACIDS-RELATED"/>
    <property type="match status" value="1"/>
</dbReference>
<reference evidence="13" key="1">
    <citation type="journal article" date="2019" name="Int. J. Syst. Evol. Microbiol.">
        <title>The Global Catalogue of Microorganisms (GCM) 10K type strain sequencing project: providing services to taxonomists for standard genome sequencing and annotation.</title>
        <authorList>
            <consortium name="The Broad Institute Genomics Platform"/>
            <consortium name="The Broad Institute Genome Sequencing Center for Infectious Disease"/>
            <person name="Wu L."/>
            <person name="Ma J."/>
        </authorList>
    </citation>
    <scope>NUCLEOTIDE SEQUENCE [LARGE SCALE GENOMIC DNA]</scope>
    <source>
        <strain evidence="13">JCM 3369</strain>
    </source>
</reference>
<dbReference type="RefSeq" id="WP_378063093.1">
    <property type="nucleotide sequence ID" value="NZ_JBHSXS010000002.1"/>
</dbReference>
<feature type="transmembrane region" description="Helical" evidence="10">
    <location>
        <begin position="285"/>
        <end position="308"/>
    </location>
</feature>
<dbReference type="CDD" id="cd06581">
    <property type="entry name" value="TM_PBP1_LivM_like"/>
    <property type="match status" value="1"/>
</dbReference>
<dbReference type="InterPro" id="IPR043428">
    <property type="entry name" value="LivM-like"/>
</dbReference>
<dbReference type="Pfam" id="PF02653">
    <property type="entry name" value="BPD_transp_2"/>
    <property type="match status" value="1"/>
</dbReference>
<feature type="transmembrane region" description="Helical" evidence="10">
    <location>
        <begin position="160"/>
        <end position="180"/>
    </location>
</feature>
<keyword evidence="4 10" id="KW-0812">Transmembrane</keyword>
<dbReference type="Proteomes" id="UP001596380">
    <property type="component" value="Unassembled WGS sequence"/>
</dbReference>
<dbReference type="InterPro" id="IPR001851">
    <property type="entry name" value="ABC_transp_permease"/>
</dbReference>
<evidence type="ECO:0000313" key="13">
    <source>
        <dbReference type="Proteomes" id="UP001596380"/>
    </source>
</evidence>
<dbReference type="InterPro" id="IPR032823">
    <property type="entry name" value="BCA_ABC_TP_C"/>
</dbReference>
<protein>
    <submittedName>
        <fullName evidence="12">ATP-binding cassette domain-containing protein</fullName>
    </submittedName>
</protein>
<dbReference type="Gene3D" id="3.40.50.300">
    <property type="entry name" value="P-loop containing nucleotide triphosphate hydrolases"/>
    <property type="match status" value="1"/>
</dbReference>
<sequence>MDTITRRLPAVLTAVALAVLLAWPSITGFYSYNDGYYNGIVASACISAVLTISLNLAMGYGGMLSMMHTGLQLLGGYGAGHLVVKAGAPWYAGIAAGVALGAVLSAAVLLISLRATYLYFGMITLAANLIVVEGGKEWEDLTGGLNGIVGIAPGGLSKTAFYYVVLAFLVLTYIVQRNLVRSGVGRAAMAVRESPDAAAAMGIRPATTKALVFSIAGGLAGLAGALYALQLGFINPDVGLLDNGLVFFVGLFVGGIGTLAGPILGVALIALLVELIKDHARYTTLILGVALLAAMMVIPRGVVGTWGASRFGRRPDREDTDPAGGLPDSVLPPPPPGDVPALEGRGLVKHFGGVKAVDGVDISVGSGTVHGIIGPNGSGKSTTVSCLTRFHQVDDGEVLVFGETAARHPWAVPSQGVIRVFQIPHLFEQQSVLDNVLTGRRRRESYGWLAAVLRLPAYRRQDRAGRAEGRALLEFAGLAGRADRLAGSLSHGQKRLLEVVRAAASGPRVLILDEPATGLTRTEIAALARLCRGFRDAGLAVVLIEHNVEFVMDVCDQITVIDSGTVIASGAPDHVRGHPAVLEAYLGRPDLVEEATP</sequence>
<keyword evidence="13" id="KW-1185">Reference proteome</keyword>
<dbReference type="PROSITE" id="PS00211">
    <property type="entry name" value="ABC_TRANSPORTER_1"/>
    <property type="match status" value="1"/>
</dbReference>